<sequence length="106" mass="11928">MKINLRKRIIGGVYTHSGGGIDFVILVEISGPYETDLGCVVLKFEKCGWSVRLRKMQVPKEMAGSRPLSTQRIGPGGREKRRPGVEISRMLHRKIVVLLRSFSGEY</sequence>
<evidence type="ECO:0000313" key="1">
    <source>
        <dbReference type="EMBL" id="KAI4323698.1"/>
    </source>
</evidence>
<protein>
    <submittedName>
        <fullName evidence="1">Uncharacterized protein</fullName>
    </submittedName>
</protein>
<evidence type="ECO:0000313" key="2">
    <source>
        <dbReference type="Proteomes" id="UP000828941"/>
    </source>
</evidence>
<comment type="caution">
    <text evidence="1">The sequence shown here is derived from an EMBL/GenBank/DDBJ whole genome shotgun (WGS) entry which is preliminary data.</text>
</comment>
<organism evidence="1 2">
    <name type="scientific">Bauhinia variegata</name>
    <name type="common">Purple orchid tree</name>
    <name type="synonym">Phanera variegata</name>
    <dbReference type="NCBI Taxonomy" id="167791"/>
    <lineage>
        <taxon>Eukaryota</taxon>
        <taxon>Viridiplantae</taxon>
        <taxon>Streptophyta</taxon>
        <taxon>Embryophyta</taxon>
        <taxon>Tracheophyta</taxon>
        <taxon>Spermatophyta</taxon>
        <taxon>Magnoliopsida</taxon>
        <taxon>eudicotyledons</taxon>
        <taxon>Gunneridae</taxon>
        <taxon>Pentapetalae</taxon>
        <taxon>rosids</taxon>
        <taxon>fabids</taxon>
        <taxon>Fabales</taxon>
        <taxon>Fabaceae</taxon>
        <taxon>Cercidoideae</taxon>
        <taxon>Cercideae</taxon>
        <taxon>Bauhiniinae</taxon>
        <taxon>Bauhinia</taxon>
    </lineage>
</organism>
<proteinExistence type="predicted"/>
<keyword evidence="2" id="KW-1185">Reference proteome</keyword>
<dbReference type="EMBL" id="CM039434">
    <property type="protein sequence ID" value="KAI4323698.1"/>
    <property type="molecule type" value="Genomic_DNA"/>
</dbReference>
<dbReference type="Proteomes" id="UP000828941">
    <property type="component" value="Chromosome 9"/>
</dbReference>
<reference evidence="1 2" key="1">
    <citation type="journal article" date="2022" name="DNA Res.">
        <title>Chromosomal-level genome assembly of the orchid tree Bauhinia variegata (Leguminosae; Cercidoideae) supports the allotetraploid origin hypothesis of Bauhinia.</title>
        <authorList>
            <person name="Zhong Y."/>
            <person name="Chen Y."/>
            <person name="Zheng D."/>
            <person name="Pang J."/>
            <person name="Liu Y."/>
            <person name="Luo S."/>
            <person name="Meng S."/>
            <person name="Qian L."/>
            <person name="Wei D."/>
            <person name="Dai S."/>
            <person name="Zhou R."/>
        </authorList>
    </citation>
    <scope>NUCLEOTIDE SEQUENCE [LARGE SCALE GENOMIC DNA]</scope>
    <source>
        <strain evidence="1">BV-YZ2020</strain>
    </source>
</reference>
<name>A0ACB9MHQ5_BAUVA</name>
<accession>A0ACB9MHQ5</accession>
<gene>
    <name evidence="1" type="ORF">L6164_023283</name>
</gene>